<keyword evidence="2" id="KW-1185">Reference proteome</keyword>
<sequence>MARRHFLTTLPGEKDSRHLSVVSSTNRSVNEGITDSLLNMRHNKDPQNLTQEMKCENIPVESAPSPSAYLNQARFLISQFRSQRSLPPVKLSISTDNNSHGNTPDALSAHSGCIDGGTACSSPLGQSSDRSVHIAPSSRLSLPLTGAYIFDLLVTKRLTPTRLVEIGDCLTDFQALLLCPSLVSQSLPRSRLHRTEETNE</sequence>
<dbReference type="AlphaFoldDB" id="A0A448WLF3"/>
<accession>A0A448WLF3</accession>
<comment type="caution">
    <text evidence="1">The sequence shown here is derived from an EMBL/GenBank/DDBJ whole genome shotgun (WGS) entry which is preliminary data.</text>
</comment>
<gene>
    <name evidence="1" type="ORF">PXEA_LOCUS8109</name>
</gene>
<name>A0A448WLF3_9PLAT</name>
<evidence type="ECO:0000313" key="2">
    <source>
        <dbReference type="Proteomes" id="UP000784294"/>
    </source>
</evidence>
<reference evidence="1" key="1">
    <citation type="submission" date="2018-11" db="EMBL/GenBank/DDBJ databases">
        <authorList>
            <consortium name="Pathogen Informatics"/>
        </authorList>
    </citation>
    <scope>NUCLEOTIDE SEQUENCE</scope>
</reference>
<evidence type="ECO:0000313" key="1">
    <source>
        <dbReference type="EMBL" id="VEL14669.1"/>
    </source>
</evidence>
<dbReference type="Proteomes" id="UP000784294">
    <property type="component" value="Unassembled WGS sequence"/>
</dbReference>
<proteinExistence type="predicted"/>
<organism evidence="1 2">
    <name type="scientific">Protopolystoma xenopodis</name>
    <dbReference type="NCBI Taxonomy" id="117903"/>
    <lineage>
        <taxon>Eukaryota</taxon>
        <taxon>Metazoa</taxon>
        <taxon>Spiralia</taxon>
        <taxon>Lophotrochozoa</taxon>
        <taxon>Platyhelminthes</taxon>
        <taxon>Monogenea</taxon>
        <taxon>Polyopisthocotylea</taxon>
        <taxon>Polystomatidea</taxon>
        <taxon>Polystomatidae</taxon>
        <taxon>Protopolystoma</taxon>
    </lineage>
</organism>
<dbReference type="EMBL" id="CAAALY010021927">
    <property type="protein sequence ID" value="VEL14669.1"/>
    <property type="molecule type" value="Genomic_DNA"/>
</dbReference>
<protein>
    <submittedName>
        <fullName evidence="1">Uncharacterized protein</fullName>
    </submittedName>
</protein>